<protein>
    <submittedName>
        <fullName evidence="6">Vacuolar protein sorting-associated protein VTA1 homolog</fullName>
    </submittedName>
</protein>
<keyword evidence="5" id="KW-1185">Reference proteome</keyword>
<evidence type="ECO:0000256" key="3">
    <source>
        <dbReference type="SAM" id="MobiDB-lite"/>
    </source>
</evidence>
<evidence type="ECO:0000256" key="1">
    <source>
        <dbReference type="ARBA" id="ARBA00004308"/>
    </source>
</evidence>
<organism evidence="5 6">
    <name type="scientific">Saccoglossus kowalevskii</name>
    <name type="common">Acorn worm</name>
    <dbReference type="NCBI Taxonomy" id="10224"/>
    <lineage>
        <taxon>Eukaryota</taxon>
        <taxon>Metazoa</taxon>
        <taxon>Hemichordata</taxon>
        <taxon>Enteropneusta</taxon>
        <taxon>Harrimaniidae</taxon>
        <taxon>Saccoglossus</taxon>
    </lineage>
</organism>
<proteinExistence type="predicted"/>
<feature type="compositionally biased region" description="Pro residues" evidence="3">
    <location>
        <begin position="221"/>
        <end position="231"/>
    </location>
</feature>
<dbReference type="PANTHER" id="PTHR46009">
    <property type="entry name" value="VACUOLAR PROTEIN SORTING-ASSOCIATED PROTEIN VTA1 HOMOLOG"/>
    <property type="match status" value="1"/>
</dbReference>
<dbReference type="GeneID" id="100369448"/>
<dbReference type="InterPro" id="IPR023175">
    <property type="entry name" value="Vta1/CALS_N_sf"/>
</dbReference>
<dbReference type="Proteomes" id="UP000694865">
    <property type="component" value="Unplaced"/>
</dbReference>
<evidence type="ECO:0000256" key="2">
    <source>
        <dbReference type="ARBA" id="ARBA00023136"/>
    </source>
</evidence>
<name>A0ABM0GIN5_SACKO</name>
<evidence type="ECO:0000313" key="5">
    <source>
        <dbReference type="Proteomes" id="UP000694865"/>
    </source>
</evidence>
<dbReference type="InterPro" id="IPR039431">
    <property type="entry name" value="Vta1/CALS_N"/>
</dbReference>
<evidence type="ECO:0000259" key="4">
    <source>
        <dbReference type="Pfam" id="PF04652"/>
    </source>
</evidence>
<accession>A0ABM0GIN5</accession>
<keyword evidence="2" id="KW-0472">Membrane</keyword>
<dbReference type="Pfam" id="PF04652">
    <property type="entry name" value="Vta1"/>
    <property type="match status" value="1"/>
</dbReference>
<comment type="subcellular location">
    <subcellularLocation>
        <location evidence="1">Endomembrane system</location>
    </subcellularLocation>
</comment>
<dbReference type="InterPro" id="IPR044538">
    <property type="entry name" value="Vta1-like"/>
</dbReference>
<reference evidence="6" key="1">
    <citation type="submission" date="2025-08" db="UniProtKB">
        <authorList>
            <consortium name="RefSeq"/>
        </authorList>
    </citation>
    <scope>IDENTIFICATION</scope>
    <source>
        <tissue evidence="6">Testes</tissue>
    </source>
</reference>
<dbReference type="PANTHER" id="PTHR46009:SF1">
    <property type="entry name" value="VACUOLAR PROTEIN SORTING-ASSOCIATED PROTEIN VTA1 HOMOLOG"/>
    <property type="match status" value="1"/>
</dbReference>
<feature type="region of interest" description="Disordered" evidence="3">
    <location>
        <begin position="159"/>
        <end position="231"/>
    </location>
</feature>
<dbReference type="RefSeq" id="XP_002730689.1">
    <property type="nucleotide sequence ID" value="XM_002730643.2"/>
</dbReference>
<dbReference type="Gene3D" id="1.25.40.270">
    <property type="entry name" value="Vacuolar protein sorting-associated protein vta1"/>
    <property type="match status" value="1"/>
</dbReference>
<evidence type="ECO:0000313" key="6">
    <source>
        <dbReference type="RefSeq" id="XP_002730689.1"/>
    </source>
</evidence>
<feature type="domain" description="Vta1/callose synthase N-terminal" evidence="4">
    <location>
        <begin position="17"/>
        <end position="157"/>
    </location>
</feature>
<feature type="compositionally biased region" description="Pro residues" evidence="3">
    <location>
        <begin position="182"/>
        <end position="192"/>
    </location>
</feature>
<sequence length="288" mass="31892">MASAKQLPPLPNSLKALRHYVDIGKEHEARDPVVAYYCRRYAMDEGMKIDSKSPDARQYLMALMGCLEASKKELKDNESIHSEVVGQAHVENYALRLFLFADNEDRSGRFNKNVVKTYYKASLLFDVLQTFGELSEDIMKQRKYGRWKAAYIHECLKKGETPHAGPLDDDEYSEMGAAGGLPVPPSNLPTQPPSNQIIPPGSHAPPTTPQDPGISHGVMPGPAPQKVPPPVQPTVPTTVQGLYTPWEGVALTTCPHTRLVVTDRRQTMKPSMFASCRSGSLIKKHSPF</sequence>
<gene>
    <name evidence="6" type="primary">LOC100369448</name>
</gene>